<name>A0ABD0UR61_DENTH</name>
<dbReference type="AlphaFoldDB" id="A0ABD0UR61"/>
<gene>
    <name evidence="2" type="ORF">M5K25_016306</name>
</gene>
<accession>A0ABD0UR61</accession>
<reference evidence="2 3" key="1">
    <citation type="journal article" date="2024" name="Plant Biotechnol. J.">
        <title>Dendrobium thyrsiflorum genome and its molecular insights into genes involved in important horticultural traits.</title>
        <authorList>
            <person name="Chen B."/>
            <person name="Wang J.Y."/>
            <person name="Zheng P.J."/>
            <person name="Li K.L."/>
            <person name="Liang Y.M."/>
            <person name="Chen X.F."/>
            <person name="Zhang C."/>
            <person name="Zhao X."/>
            <person name="He X."/>
            <person name="Zhang G.Q."/>
            <person name="Liu Z.J."/>
            <person name="Xu Q."/>
        </authorList>
    </citation>
    <scope>NUCLEOTIDE SEQUENCE [LARGE SCALE GENOMIC DNA]</scope>
    <source>
        <strain evidence="2">GZMU011</strain>
    </source>
</reference>
<protein>
    <submittedName>
        <fullName evidence="2">Uncharacterized protein</fullName>
    </submittedName>
</protein>
<organism evidence="2 3">
    <name type="scientific">Dendrobium thyrsiflorum</name>
    <name type="common">Pinecone-like raceme dendrobium</name>
    <name type="synonym">Orchid</name>
    <dbReference type="NCBI Taxonomy" id="117978"/>
    <lineage>
        <taxon>Eukaryota</taxon>
        <taxon>Viridiplantae</taxon>
        <taxon>Streptophyta</taxon>
        <taxon>Embryophyta</taxon>
        <taxon>Tracheophyta</taxon>
        <taxon>Spermatophyta</taxon>
        <taxon>Magnoliopsida</taxon>
        <taxon>Liliopsida</taxon>
        <taxon>Asparagales</taxon>
        <taxon>Orchidaceae</taxon>
        <taxon>Epidendroideae</taxon>
        <taxon>Malaxideae</taxon>
        <taxon>Dendrobiinae</taxon>
        <taxon>Dendrobium</taxon>
    </lineage>
</organism>
<evidence type="ECO:0000256" key="1">
    <source>
        <dbReference type="SAM" id="MobiDB-lite"/>
    </source>
</evidence>
<keyword evidence="3" id="KW-1185">Reference proteome</keyword>
<dbReference type="EMBL" id="JANQDX010000013">
    <property type="protein sequence ID" value="KAL0912892.1"/>
    <property type="molecule type" value="Genomic_DNA"/>
</dbReference>
<feature type="compositionally biased region" description="Polar residues" evidence="1">
    <location>
        <begin position="37"/>
        <end position="46"/>
    </location>
</feature>
<evidence type="ECO:0000313" key="3">
    <source>
        <dbReference type="Proteomes" id="UP001552299"/>
    </source>
</evidence>
<feature type="region of interest" description="Disordered" evidence="1">
    <location>
        <begin position="30"/>
        <end position="55"/>
    </location>
</feature>
<sequence>MKQKPSSSLKAKASDTKAIKWLGQEAKKKYVERKKASSTLPKATTTPKERKHVPHLGSNFNSFAVFSFLSALHERKRQNSVRK</sequence>
<evidence type="ECO:0000313" key="2">
    <source>
        <dbReference type="EMBL" id="KAL0912892.1"/>
    </source>
</evidence>
<dbReference type="Proteomes" id="UP001552299">
    <property type="component" value="Unassembled WGS sequence"/>
</dbReference>
<comment type="caution">
    <text evidence="2">The sequence shown here is derived from an EMBL/GenBank/DDBJ whole genome shotgun (WGS) entry which is preliminary data.</text>
</comment>
<proteinExistence type="predicted"/>